<dbReference type="AlphaFoldDB" id="A0A0G1KRL2"/>
<gene>
    <name evidence="2" type="ORF">UW53_C0026G0004</name>
</gene>
<feature type="domain" description="Putative phage metallopeptidase" evidence="1">
    <location>
        <begin position="1"/>
        <end position="101"/>
    </location>
</feature>
<evidence type="ECO:0000313" key="3">
    <source>
        <dbReference type="Proteomes" id="UP000034087"/>
    </source>
</evidence>
<organism evidence="2 3">
    <name type="scientific">Candidatus Giovannonibacteria bacterium GW2011_GWA1_44_25</name>
    <dbReference type="NCBI Taxonomy" id="1618645"/>
    <lineage>
        <taxon>Bacteria</taxon>
        <taxon>Candidatus Giovannoniibacteriota</taxon>
    </lineage>
</organism>
<evidence type="ECO:0000313" key="2">
    <source>
        <dbReference type="EMBL" id="KKT58992.1"/>
    </source>
</evidence>
<accession>A0A0G1KRL2</accession>
<comment type="caution">
    <text evidence="2">The sequence shown here is derived from an EMBL/GenBank/DDBJ whole genome shotgun (WGS) entry which is preliminary data.</text>
</comment>
<dbReference type="Proteomes" id="UP000034087">
    <property type="component" value="Unassembled WGS sequence"/>
</dbReference>
<protein>
    <submittedName>
        <fullName evidence="2">Metallopeptidase</fullName>
    </submittedName>
</protein>
<dbReference type="Pfam" id="PF18894">
    <property type="entry name" value="PhageMetallopep"/>
    <property type="match status" value="1"/>
</dbReference>
<dbReference type="InterPro" id="IPR043998">
    <property type="entry name" value="Put_Metallopep"/>
</dbReference>
<evidence type="ECO:0000259" key="1">
    <source>
        <dbReference type="Pfam" id="PF18894"/>
    </source>
</evidence>
<proteinExistence type="predicted"/>
<sequence>MEWKEAKDVKKDLLEITSRLNFSHVNINRIFCYRSFGSKSRAHARIWAIPKIFQDALNIEPAYVIEVLSEHYDKYDEDFKKRVLIHELLHIPKNFSGALLSHKRKGRHLDRLANELFIKYKTY</sequence>
<dbReference type="EMBL" id="LCIR01000026">
    <property type="protein sequence ID" value="KKT58992.1"/>
    <property type="molecule type" value="Genomic_DNA"/>
</dbReference>
<name>A0A0G1KRL2_9BACT</name>
<reference evidence="2 3" key="1">
    <citation type="journal article" date="2015" name="Nature">
        <title>rRNA introns, odd ribosomes, and small enigmatic genomes across a large radiation of phyla.</title>
        <authorList>
            <person name="Brown C.T."/>
            <person name="Hug L.A."/>
            <person name="Thomas B.C."/>
            <person name="Sharon I."/>
            <person name="Castelle C.J."/>
            <person name="Singh A."/>
            <person name="Wilkins M.J."/>
            <person name="Williams K.H."/>
            <person name="Banfield J.F."/>
        </authorList>
    </citation>
    <scope>NUCLEOTIDE SEQUENCE [LARGE SCALE GENOMIC DNA]</scope>
</reference>